<name>A0ABQ8UH93_9EUKA</name>
<dbReference type="Proteomes" id="UP001141327">
    <property type="component" value="Unassembled WGS sequence"/>
</dbReference>
<keyword evidence="3" id="KW-1185">Reference proteome</keyword>
<evidence type="ECO:0000256" key="1">
    <source>
        <dbReference type="SAM" id="MobiDB-lite"/>
    </source>
</evidence>
<organism evidence="2 3">
    <name type="scientific">Paratrimastix pyriformis</name>
    <dbReference type="NCBI Taxonomy" id="342808"/>
    <lineage>
        <taxon>Eukaryota</taxon>
        <taxon>Metamonada</taxon>
        <taxon>Preaxostyla</taxon>
        <taxon>Paratrimastigidae</taxon>
        <taxon>Paratrimastix</taxon>
    </lineage>
</organism>
<accession>A0ABQ8UH93</accession>
<feature type="region of interest" description="Disordered" evidence="1">
    <location>
        <begin position="1"/>
        <end position="21"/>
    </location>
</feature>
<protein>
    <submittedName>
        <fullName evidence="2">Uncharacterized protein</fullName>
    </submittedName>
</protein>
<sequence length="106" mass="12089">MVPISSFGTPSPRVGTTWPSLQSVVRPPRLTGTRHLLPLWENVRHAPVFFLFWCPLHPFEWPRPLLREGSPPNQTTQLFQAKIESEFPMCSGQGQARRPEPTERCG</sequence>
<evidence type="ECO:0000313" key="3">
    <source>
        <dbReference type="Proteomes" id="UP001141327"/>
    </source>
</evidence>
<comment type="caution">
    <text evidence="2">The sequence shown here is derived from an EMBL/GenBank/DDBJ whole genome shotgun (WGS) entry which is preliminary data.</text>
</comment>
<evidence type="ECO:0000313" key="2">
    <source>
        <dbReference type="EMBL" id="KAJ4456195.1"/>
    </source>
</evidence>
<proteinExistence type="predicted"/>
<gene>
    <name evidence="2" type="ORF">PAPYR_8635</name>
</gene>
<reference evidence="2" key="1">
    <citation type="journal article" date="2022" name="bioRxiv">
        <title>Genomics of Preaxostyla Flagellates Illuminates Evolutionary Transitions and the Path Towards Mitochondrial Loss.</title>
        <authorList>
            <person name="Novak L.V.F."/>
            <person name="Treitli S.C."/>
            <person name="Pyrih J."/>
            <person name="Halakuc P."/>
            <person name="Pipaliya S.V."/>
            <person name="Vacek V."/>
            <person name="Brzon O."/>
            <person name="Soukal P."/>
            <person name="Eme L."/>
            <person name="Dacks J.B."/>
            <person name="Karnkowska A."/>
            <person name="Elias M."/>
            <person name="Hampl V."/>
        </authorList>
    </citation>
    <scope>NUCLEOTIDE SEQUENCE</scope>
    <source>
        <strain evidence="2">RCP-MX</strain>
    </source>
</reference>
<dbReference type="EMBL" id="JAPMOS010000078">
    <property type="protein sequence ID" value="KAJ4456195.1"/>
    <property type="molecule type" value="Genomic_DNA"/>
</dbReference>